<keyword evidence="1" id="KW-0812">Transmembrane</keyword>
<reference evidence="3" key="2">
    <citation type="submission" date="2021-03" db="UniProtKB">
        <authorList>
            <consortium name="EnsemblPlants"/>
        </authorList>
    </citation>
    <scope>IDENTIFICATION</scope>
</reference>
<dbReference type="Gramene" id="AUR62023797-RA">
    <property type="protein sequence ID" value="AUR62023797-RA:cds"/>
    <property type="gene ID" value="AUR62023797"/>
</dbReference>
<evidence type="ECO:0000256" key="2">
    <source>
        <dbReference type="SAM" id="SignalP"/>
    </source>
</evidence>
<feature type="signal peptide" evidence="2">
    <location>
        <begin position="1"/>
        <end position="17"/>
    </location>
</feature>
<feature type="chain" id="PRO_5030939184" description="RING-CH-type domain-containing protein" evidence="2">
    <location>
        <begin position="18"/>
        <end position="252"/>
    </location>
</feature>
<keyword evidence="1" id="KW-0472">Membrane</keyword>
<dbReference type="GO" id="GO:0004842">
    <property type="term" value="F:ubiquitin-protein transferase activity"/>
    <property type="evidence" value="ECO:0007669"/>
    <property type="project" value="TreeGrafter"/>
</dbReference>
<proteinExistence type="predicted"/>
<name>A0A803M5S4_CHEQI</name>
<evidence type="ECO:0000313" key="4">
    <source>
        <dbReference type="Proteomes" id="UP000596660"/>
    </source>
</evidence>
<dbReference type="Proteomes" id="UP000596660">
    <property type="component" value="Unplaced"/>
</dbReference>
<keyword evidence="2" id="KW-0732">Signal</keyword>
<keyword evidence="4" id="KW-1185">Reference proteome</keyword>
<protein>
    <recommendedName>
        <fullName evidence="5">RING-CH-type domain-containing protein</fullName>
    </recommendedName>
</protein>
<dbReference type="PANTHER" id="PTHR23012">
    <property type="entry name" value="RING/FYVE/PHD ZINC FINGER DOMAIN-CONTAINING"/>
    <property type="match status" value="1"/>
</dbReference>
<dbReference type="Pfam" id="PF12428">
    <property type="entry name" value="DUF3675"/>
    <property type="match status" value="1"/>
</dbReference>
<dbReference type="PANTHER" id="PTHR23012:SF176">
    <property type="entry name" value="OS01G0894600 PROTEIN"/>
    <property type="match status" value="1"/>
</dbReference>
<accession>A0A803M5S4</accession>
<feature type="transmembrane region" description="Helical" evidence="1">
    <location>
        <begin position="101"/>
        <end position="122"/>
    </location>
</feature>
<feature type="transmembrane region" description="Helical" evidence="1">
    <location>
        <begin position="225"/>
        <end position="247"/>
    </location>
</feature>
<dbReference type="Gene3D" id="3.30.40.10">
    <property type="entry name" value="Zinc/RING finger domain, C3HC4 (zinc finger)"/>
    <property type="match status" value="1"/>
</dbReference>
<keyword evidence="1" id="KW-1133">Transmembrane helix</keyword>
<sequence length="252" mass="28335">MMITLWNLLALVMFAHRKCIQKWCNKKGDITCEICNQVFTPNYTLPPKPVPDVMAVDLSQAWGHHFGFRDHHLLALAAAERQLLESEYEDYAVANAGNVTYLRSIAIILMFVLLIHQVLMITRDFGLMQGYMTFFHISCGPIIVSCSLIGGTDFIGLGIESMKFPSFSLLAFFFHAMSWSAHGTSCTPGGDDRSELSTLTSFNQCLNSDDFTPTKQEVSTAYDLLMLYIAPSRFCYQLLLLVIILVFSSLNM</sequence>
<evidence type="ECO:0008006" key="5">
    <source>
        <dbReference type="Google" id="ProtNLM"/>
    </source>
</evidence>
<dbReference type="InterPro" id="IPR013083">
    <property type="entry name" value="Znf_RING/FYVE/PHD"/>
</dbReference>
<dbReference type="InterPro" id="IPR022143">
    <property type="entry name" value="DUF3675"/>
</dbReference>
<dbReference type="AlphaFoldDB" id="A0A803M5S4"/>
<dbReference type="SUPFAM" id="SSF57850">
    <property type="entry name" value="RING/U-box"/>
    <property type="match status" value="1"/>
</dbReference>
<feature type="transmembrane region" description="Helical" evidence="1">
    <location>
        <begin position="134"/>
        <end position="159"/>
    </location>
</feature>
<organism evidence="3 4">
    <name type="scientific">Chenopodium quinoa</name>
    <name type="common">Quinoa</name>
    <dbReference type="NCBI Taxonomy" id="63459"/>
    <lineage>
        <taxon>Eukaryota</taxon>
        <taxon>Viridiplantae</taxon>
        <taxon>Streptophyta</taxon>
        <taxon>Embryophyta</taxon>
        <taxon>Tracheophyta</taxon>
        <taxon>Spermatophyta</taxon>
        <taxon>Magnoliopsida</taxon>
        <taxon>eudicotyledons</taxon>
        <taxon>Gunneridae</taxon>
        <taxon>Pentapetalae</taxon>
        <taxon>Caryophyllales</taxon>
        <taxon>Chenopodiaceae</taxon>
        <taxon>Chenopodioideae</taxon>
        <taxon>Atripliceae</taxon>
        <taxon>Chenopodium</taxon>
    </lineage>
</organism>
<dbReference type="EnsemblPlants" id="AUR62023797-RA">
    <property type="protein sequence ID" value="AUR62023797-RA:cds"/>
    <property type="gene ID" value="AUR62023797"/>
</dbReference>
<dbReference type="InterPro" id="IPR033275">
    <property type="entry name" value="MARCH-like"/>
</dbReference>
<dbReference type="GO" id="GO:0016020">
    <property type="term" value="C:membrane"/>
    <property type="evidence" value="ECO:0007669"/>
    <property type="project" value="TreeGrafter"/>
</dbReference>
<evidence type="ECO:0000256" key="1">
    <source>
        <dbReference type="SAM" id="Phobius"/>
    </source>
</evidence>
<evidence type="ECO:0000313" key="3">
    <source>
        <dbReference type="EnsemblPlants" id="AUR62023797-RA:cds"/>
    </source>
</evidence>
<dbReference type="GO" id="GO:0016567">
    <property type="term" value="P:protein ubiquitination"/>
    <property type="evidence" value="ECO:0007669"/>
    <property type="project" value="TreeGrafter"/>
</dbReference>
<reference evidence="3" key="1">
    <citation type="journal article" date="2017" name="Nature">
        <title>The genome of Chenopodium quinoa.</title>
        <authorList>
            <person name="Jarvis D.E."/>
            <person name="Ho Y.S."/>
            <person name="Lightfoot D.J."/>
            <person name="Schmoeckel S.M."/>
            <person name="Li B."/>
            <person name="Borm T.J.A."/>
            <person name="Ohyanagi H."/>
            <person name="Mineta K."/>
            <person name="Michell C.T."/>
            <person name="Saber N."/>
            <person name="Kharbatia N.M."/>
            <person name="Rupper R.R."/>
            <person name="Sharp A.R."/>
            <person name="Dally N."/>
            <person name="Boughton B.A."/>
            <person name="Woo Y.H."/>
            <person name="Gao G."/>
            <person name="Schijlen E.G.W.M."/>
            <person name="Guo X."/>
            <person name="Momin A.A."/>
            <person name="Negrao S."/>
            <person name="Al-Babili S."/>
            <person name="Gehring C."/>
            <person name="Roessner U."/>
            <person name="Jung C."/>
            <person name="Murphy K."/>
            <person name="Arold S.T."/>
            <person name="Gojobori T."/>
            <person name="van der Linden C.G."/>
            <person name="van Loo E.N."/>
            <person name="Jellen E.N."/>
            <person name="Maughan P.J."/>
            <person name="Tester M."/>
        </authorList>
    </citation>
    <scope>NUCLEOTIDE SEQUENCE [LARGE SCALE GENOMIC DNA]</scope>
    <source>
        <strain evidence="3">cv. PI 614886</strain>
    </source>
</reference>